<dbReference type="PANTHER" id="PTHR30625">
    <property type="entry name" value="PROTEIN TOLQ"/>
    <property type="match status" value="1"/>
</dbReference>
<feature type="transmembrane region" description="Helical" evidence="7">
    <location>
        <begin position="200"/>
        <end position="221"/>
    </location>
</feature>
<reference evidence="9 10" key="1">
    <citation type="journal article" date="2012" name="Microbes Environ.">
        <title>Complete genome sequence of Bradyrhizobium sp. S23321: insights into symbiosis evolution in soil oligotrophs.</title>
        <authorList>
            <person name="Okubo T."/>
            <person name="Tsukui T."/>
            <person name="Maita H."/>
            <person name="Okamoto S."/>
            <person name="Oshima K."/>
            <person name="Fujisawa T."/>
            <person name="Saito A."/>
            <person name="Futamata H."/>
            <person name="Hattori R."/>
            <person name="Shimomura Y."/>
            <person name="Haruta S."/>
            <person name="Morimoto S."/>
            <person name="Wang Y."/>
            <person name="Sakai Y."/>
            <person name="Hattori M."/>
            <person name="Aizawa S."/>
            <person name="Nagashima K.V.P."/>
            <person name="Masuda S."/>
            <person name="Hattori T."/>
            <person name="Yamashita A."/>
            <person name="Bao Z."/>
            <person name="Hayatsu M."/>
            <person name="Kajiya-Kanegae H."/>
            <person name="Yoshinaga I."/>
            <person name="Sakamoto K."/>
            <person name="Toyota K."/>
            <person name="Nakao M."/>
            <person name="Kohara M."/>
            <person name="Anda M."/>
            <person name="Niwa R."/>
            <person name="Jung-Hwan P."/>
            <person name="Sameshima-Saito R."/>
            <person name="Tokuda S."/>
            <person name="Yamamoto S."/>
            <person name="Yamamoto S."/>
            <person name="Yokoyama T."/>
            <person name="Akutsu T."/>
            <person name="Nakamura Y."/>
            <person name="Nakahira-Yanaka Y."/>
            <person name="Takada Hoshino Y."/>
            <person name="Hirakawa H."/>
            <person name="Mitsui H."/>
            <person name="Terasawa K."/>
            <person name="Itakura M."/>
            <person name="Sato S."/>
            <person name="Ikeda-Ohtsubo W."/>
            <person name="Sakakura N."/>
            <person name="Kaminuma E."/>
            <person name="Minamisawa K."/>
        </authorList>
    </citation>
    <scope>NUCLEOTIDE SEQUENCE [LARGE SCALE GENOMIC DNA]</scope>
    <source>
        <strain evidence="9 10">S23321</strain>
    </source>
</reference>
<name>A0AAI8MC38_9BRAD</name>
<dbReference type="InterPro" id="IPR050790">
    <property type="entry name" value="ExbB/TolQ_transport"/>
</dbReference>
<evidence type="ECO:0000256" key="5">
    <source>
        <dbReference type="ARBA" id="ARBA00023136"/>
    </source>
</evidence>
<keyword evidence="4 7" id="KW-1133">Transmembrane helix</keyword>
<evidence type="ECO:0000256" key="4">
    <source>
        <dbReference type="ARBA" id="ARBA00022989"/>
    </source>
</evidence>
<accession>A0AAI8MC38</accession>
<sequence length="266" mass="28281">MSSMTIGPIAGSAADPSERSALLFWMIFTGLSVFAVVLLWRFGLIRLMLASDRTYISSVIALLYILTCGHCFLRTRAIAREGAAARRCRAVLAAPGGSKALDASAATLPHGLVRDHIESLVTKAAAQDYRRVDQTLLLRTLADRLRGSNGFGAFVSDTLMKLGLLGTIVGFIIMLAPIAGLDAADKVAMRSSMGLMSDGMAVAMYTTLAGLVGSILVRIQYYMLDAATQRVFSDAVVLTETYVTPVLERQGAEPKGVELKGAGTSS</sequence>
<dbReference type="KEGG" id="brs:S23_25660"/>
<feature type="transmembrane region" description="Helical" evidence="7">
    <location>
        <begin position="21"/>
        <end position="42"/>
    </location>
</feature>
<dbReference type="Proteomes" id="UP000007886">
    <property type="component" value="Chromosome"/>
</dbReference>
<comment type="subcellular location">
    <subcellularLocation>
        <location evidence="1">Cell membrane</location>
        <topology evidence="1">Multi-pass membrane protein</topology>
    </subcellularLocation>
    <subcellularLocation>
        <location evidence="6">Membrane</location>
        <topology evidence="6">Multi-pass membrane protein</topology>
    </subcellularLocation>
</comment>
<evidence type="ECO:0000256" key="3">
    <source>
        <dbReference type="ARBA" id="ARBA00022692"/>
    </source>
</evidence>
<evidence type="ECO:0000256" key="1">
    <source>
        <dbReference type="ARBA" id="ARBA00004651"/>
    </source>
</evidence>
<dbReference type="AlphaFoldDB" id="A0AAI8MC38"/>
<keyword evidence="6" id="KW-0813">Transport</keyword>
<feature type="transmembrane region" description="Helical" evidence="7">
    <location>
        <begin position="162"/>
        <end position="180"/>
    </location>
</feature>
<feature type="transmembrane region" description="Helical" evidence="7">
    <location>
        <begin position="54"/>
        <end position="73"/>
    </location>
</feature>
<evidence type="ECO:0000313" key="9">
    <source>
        <dbReference type="EMBL" id="BAL75779.1"/>
    </source>
</evidence>
<feature type="domain" description="MotA/TolQ/ExbB proton channel" evidence="8">
    <location>
        <begin position="140"/>
        <end position="231"/>
    </location>
</feature>
<dbReference type="EMBL" id="AP012279">
    <property type="protein sequence ID" value="BAL75779.1"/>
    <property type="molecule type" value="Genomic_DNA"/>
</dbReference>
<evidence type="ECO:0000313" key="10">
    <source>
        <dbReference type="Proteomes" id="UP000007886"/>
    </source>
</evidence>
<keyword evidence="5 7" id="KW-0472">Membrane</keyword>
<comment type="similarity">
    <text evidence="6">Belongs to the exbB/tolQ family.</text>
</comment>
<organism evidence="9 10">
    <name type="scientific">Bradyrhizobium cosmicum</name>
    <dbReference type="NCBI Taxonomy" id="1404864"/>
    <lineage>
        <taxon>Bacteria</taxon>
        <taxon>Pseudomonadati</taxon>
        <taxon>Pseudomonadota</taxon>
        <taxon>Alphaproteobacteria</taxon>
        <taxon>Hyphomicrobiales</taxon>
        <taxon>Nitrobacteraceae</taxon>
        <taxon>Bradyrhizobium</taxon>
    </lineage>
</organism>
<keyword evidence="2" id="KW-1003">Cell membrane</keyword>
<dbReference type="RefSeq" id="WP_015685102.1">
    <property type="nucleotide sequence ID" value="NC_017082.1"/>
</dbReference>
<keyword evidence="6" id="KW-0653">Protein transport</keyword>
<dbReference type="InterPro" id="IPR002898">
    <property type="entry name" value="MotA_ExbB_proton_chnl"/>
</dbReference>
<gene>
    <name evidence="9" type="ORF">S23_25660</name>
</gene>
<protein>
    <recommendedName>
        <fullName evidence="8">MotA/TolQ/ExbB proton channel domain-containing protein</fullName>
    </recommendedName>
</protein>
<evidence type="ECO:0000256" key="7">
    <source>
        <dbReference type="SAM" id="Phobius"/>
    </source>
</evidence>
<dbReference type="GO" id="GO:0005886">
    <property type="term" value="C:plasma membrane"/>
    <property type="evidence" value="ECO:0007669"/>
    <property type="project" value="UniProtKB-SubCell"/>
</dbReference>
<dbReference type="GO" id="GO:0017038">
    <property type="term" value="P:protein import"/>
    <property type="evidence" value="ECO:0007669"/>
    <property type="project" value="TreeGrafter"/>
</dbReference>
<dbReference type="Pfam" id="PF01618">
    <property type="entry name" value="MotA_ExbB"/>
    <property type="match status" value="1"/>
</dbReference>
<evidence type="ECO:0000259" key="8">
    <source>
        <dbReference type="Pfam" id="PF01618"/>
    </source>
</evidence>
<dbReference type="PANTHER" id="PTHR30625:SF11">
    <property type="entry name" value="MOTA_TOLQ_EXBB PROTON CHANNEL DOMAIN-CONTAINING PROTEIN"/>
    <property type="match status" value="1"/>
</dbReference>
<evidence type="ECO:0000256" key="6">
    <source>
        <dbReference type="RuleBase" id="RU004057"/>
    </source>
</evidence>
<keyword evidence="10" id="KW-1185">Reference proteome</keyword>
<proteinExistence type="inferred from homology"/>
<evidence type="ECO:0000256" key="2">
    <source>
        <dbReference type="ARBA" id="ARBA00022475"/>
    </source>
</evidence>
<keyword evidence="3 7" id="KW-0812">Transmembrane</keyword>